<dbReference type="AlphaFoldDB" id="A0A154UXZ6"/>
<evidence type="ECO:0000313" key="2">
    <source>
        <dbReference type="Proteomes" id="UP000076218"/>
    </source>
</evidence>
<dbReference type="RefSeq" id="WP_063072707.1">
    <property type="nucleotide sequence ID" value="NZ_LQXA01000053.1"/>
</dbReference>
<evidence type="ECO:0000313" key="1">
    <source>
        <dbReference type="EMBL" id="KZC93889.1"/>
    </source>
</evidence>
<dbReference type="Proteomes" id="UP000076218">
    <property type="component" value="Unassembled WGS sequence"/>
</dbReference>
<dbReference type="STRING" id="31965.AWH51_00530"/>
<gene>
    <name evidence="1" type="ORF">AWH51_00530</name>
</gene>
<name>A0A154UXZ6_9MICO</name>
<dbReference type="Pfam" id="PF19674">
    <property type="entry name" value="DUF6177"/>
    <property type="match status" value="1"/>
</dbReference>
<accession>A0A154UXZ6</accession>
<comment type="caution">
    <text evidence="1">The sequence shown here is derived from an EMBL/GenBank/DDBJ whole genome shotgun (WGS) entry which is preliminary data.</text>
</comment>
<dbReference type="EMBL" id="LQXA01000053">
    <property type="protein sequence ID" value="KZC93889.1"/>
    <property type="molecule type" value="Genomic_DNA"/>
</dbReference>
<dbReference type="OrthoDB" id="5103427at2"/>
<dbReference type="InterPro" id="IPR046175">
    <property type="entry name" value="DUF6177"/>
</dbReference>
<reference evidence="1 2" key="1">
    <citation type="submission" date="2016-01" db="EMBL/GenBank/DDBJ databases">
        <title>Draft genome sequence of Clavibacter michiganensis subsp. tessellarius DOAB 609.</title>
        <authorList>
            <person name="Tambong J.T."/>
        </authorList>
    </citation>
    <scope>NUCLEOTIDE SEQUENCE [LARGE SCALE GENOMIC DNA]</scope>
    <source>
        <strain evidence="1 2">DOAB 609</strain>
    </source>
</reference>
<proteinExistence type="predicted"/>
<sequence>MSDTVADATPAVTHPLIEEMGDGFLVIRSTARILHLSALRSGLLADAGAAAKRVLIVTPPQTRLTFAMLQALRLFDGRWAVSAGDGLRLAGTDTLIAGPSEAWTAAAAAGERRRDGASAAWTQVTVSARYVDASAFEAGRVAEVVASETGTRLEGWGAVEPAASDWSPRGMTEWVRRRFPDVARIVVHGPGASGTLRAWQAPSGIYEETKLVVRGAIPAEGAARLMRRLHGVAQIQFAFAVAMAGAEDLTFSADPPHAVEPRAALVGPRAVRDWAFPTAGLEAAGVLTRIGHPRTPSLLLQFGSGPAPAWADLETALRAFGPETVVSALAGETP</sequence>
<organism evidence="1 2">
    <name type="scientific">Clavibacter tessellarius</name>
    <dbReference type="NCBI Taxonomy" id="31965"/>
    <lineage>
        <taxon>Bacteria</taxon>
        <taxon>Bacillati</taxon>
        <taxon>Actinomycetota</taxon>
        <taxon>Actinomycetes</taxon>
        <taxon>Micrococcales</taxon>
        <taxon>Microbacteriaceae</taxon>
        <taxon>Clavibacter</taxon>
    </lineage>
</organism>
<protein>
    <submittedName>
        <fullName evidence="1">Uncharacterized protein</fullName>
    </submittedName>
</protein>